<feature type="region of interest" description="Disordered" evidence="1">
    <location>
        <begin position="82"/>
        <end position="109"/>
    </location>
</feature>
<evidence type="ECO:0000313" key="3">
    <source>
        <dbReference type="Proteomes" id="UP000482800"/>
    </source>
</evidence>
<reference evidence="2 3" key="1">
    <citation type="submission" date="2020-03" db="EMBL/GenBank/DDBJ databases">
        <title>Whole genome shotgun sequence of Phytohabitans houttuyneae NBRC 108639.</title>
        <authorList>
            <person name="Komaki H."/>
            <person name="Tamura T."/>
        </authorList>
    </citation>
    <scope>NUCLEOTIDE SEQUENCE [LARGE SCALE GENOMIC DNA]</scope>
    <source>
        <strain evidence="2 3">NBRC 108639</strain>
    </source>
</reference>
<organism evidence="2 3">
    <name type="scientific">Phytohabitans houttuyneae</name>
    <dbReference type="NCBI Taxonomy" id="1076126"/>
    <lineage>
        <taxon>Bacteria</taxon>
        <taxon>Bacillati</taxon>
        <taxon>Actinomycetota</taxon>
        <taxon>Actinomycetes</taxon>
        <taxon>Micromonosporales</taxon>
        <taxon>Micromonosporaceae</taxon>
    </lineage>
</organism>
<sequence length="109" mass="11727">MSTVLKITDKEAPPTTKVAGLVASVELAVASMDAVGVRAALIDWRARYIAASGGTMRVGRRREVAGPRCLLAIALAFADGPPRLERRSGHRSRRREPGTHLLKVRRSAA</sequence>
<proteinExistence type="predicted"/>
<evidence type="ECO:0000313" key="2">
    <source>
        <dbReference type="EMBL" id="GFJ82059.1"/>
    </source>
</evidence>
<name>A0A6V8KIU9_9ACTN</name>
<evidence type="ECO:0000256" key="1">
    <source>
        <dbReference type="SAM" id="MobiDB-lite"/>
    </source>
</evidence>
<comment type="caution">
    <text evidence="2">The sequence shown here is derived from an EMBL/GenBank/DDBJ whole genome shotgun (WGS) entry which is preliminary data.</text>
</comment>
<dbReference type="EMBL" id="BLPF01000002">
    <property type="protein sequence ID" value="GFJ82059.1"/>
    <property type="molecule type" value="Genomic_DNA"/>
</dbReference>
<gene>
    <name evidence="2" type="ORF">Phou_062390</name>
</gene>
<accession>A0A6V8KIU9</accession>
<reference evidence="2 3" key="2">
    <citation type="submission" date="2020-03" db="EMBL/GenBank/DDBJ databases">
        <authorList>
            <person name="Ichikawa N."/>
            <person name="Kimura A."/>
            <person name="Kitahashi Y."/>
            <person name="Uohara A."/>
        </authorList>
    </citation>
    <scope>NUCLEOTIDE SEQUENCE [LARGE SCALE GENOMIC DNA]</scope>
    <source>
        <strain evidence="2 3">NBRC 108639</strain>
    </source>
</reference>
<dbReference type="AlphaFoldDB" id="A0A6V8KIU9"/>
<keyword evidence="3" id="KW-1185">Reference proteome</keyword>
<dbReference type="Proteomes" id="UP000482800">
    <property type="component" value="Unassembled WGS sequence"/>
</dbReference>
<protein>
    <submittedName>
        <fullName evidence="2">Uncharacterized protein</fullName>
    </submittedName>
</protein>